<feature type="domain" description="PLAT" evidence="3">
    <location>
        <begin position="912"/>
        <end position="1029"/>
    </location>
</feature>
<evidence type="ECO:0000259" key="3">
    <source>
        <dbReference type="PROSITE" id="PS50095"/>
    </source>
</evidence>
<feature type="domain" description="PLAT" evidence="3">
    <location>
        <begin position="1992"/>
        <end position="2107"/>
    </location>
</feature>
<evidence type="ECO:0000256" key="2">
    <source>
        <dbReference type="SAM" id="MobiDB-lite"/>
    </source>
</evidence>
<keyword evidence="4" id="KW-1185">Reference proteome</keyword>
<dbReference type="InterPro" id="IPR001024">
    <property type="entry name" value="PLAT/LH2_dom"/>
</dbReference>
<proteinExistence type="predicted"/>
<dbReference type="RefSeq" id="XP_065655315.1">
    <property type="nucleotide sequence ID" value="XM_065799243.1"/>
</dbReference>
<feature type="region of interest" description="Disordered" evidence="2">
    <location>
        <begin position="1129"/>
        <end position="1169"/>
    </location>
</feature>
<evidence type="ECO:0000313" key="4">
    <source>
        <dbReference type="Proteomes" id="UP001652625"/>
    </source>
</evidence>
<protein>
    <submittedName>
        <fullName evidence="5 6">Lipoxygenase homology domain-containing protein 1 isoform X2</fullName>
    </submittedName>
</protein>
<sequence>MNSIAVKTLIQNDPVLVRKRPMTAIPAGGMRSPWSNPNAYPTVPMKKFHITLSHKPFESDVSKKAPYASRPNSTNSVNYPKVVNGKTITMPAYNPLEDPHLAAYYERKLGLKASLLDGGKKNVKTKLEATKTVYSITTLTGDVKNSYTNARVFVQIRGTLGKIQKQQLIKKSESDVNGNSSFVFKRASSETFFIYSNDIGELISLDIEHDGVLRTQSWYLDEVVVKNQKTKKSWTFPCQSWLSLYESDCQIKRTLKPSSNNEQKSQRVVYEISVVTGDVKGAGTDAHVFITMFGDKGTAPRVQLINKNINTFERSQTDVFKIKTKYLGMIQKIVIDHDNTGFAPGWFLDKVIITNTENAKEKWYFICNKWLSKDEGDKEISRTLLGTKSLENVPSAHKYTISTYTGDVRGAGTDANVYVTLFSKDGCSTEMQLNDSKNNFERKKVDTFNIECPDIGSLTRLRIRHDNTGAAAGWFLDKVVVKNSKNETFEFPCGKWLSDSEDDGQISRDLTVISANGVQGTPGIPYKLHITTGDVRGAGTSAKVYVILYGGKDGEKSSGKLWVQNGRTDNFERNHTDIFNVECAEELSPAHHLTIGHDNSGIGAGWYLEKVILEAPTTGINQTFFCRKWLADDENDKLIERELYEDMDYRTQREMKNVWNLSVFTSDILGAGTDSLVSFTLYGDKGKTEETVLNNKTNNFERGSVDHFNVELKKIGVPYKIRIGHDNSKMYSDWHLSKVELENPLSKEKYLFTCDRWIGVGEDDGQCVRELPAQSGSAPVLPILPYKVIVYTGDKFGAGTNANVFINIFGERGDTGNRPLLKSKNTNKFERKQIDEFIVEAVDLSKLTSIRIGHDGNNSGDGWYLDKVIIEDPKTKSSYPFLCNRWLATDEDDGLIIRELPVGDSATLLKTTSYHVSVKTGDIAGAGTDANVYLILFGENGDTGKLQLRQAQAKNKWERGRTDMFTLEAMDIGKIKKLIIGHDGKGVGAGWFLESVIVEIPSQGQHLRFSCNRWLAEDKDDKLIERELYPSEERELSKKVPYEIEVHTGDVRGAGTNSNVFIVLYGEEKKSEEFWLRNKTDNFERAQVDKFKIESDEVGPLTKIRIGHDNSGIGSAWFLDKVIVRRLQPPPKKSKTDTKNQSDNKTKGKMSTSKKRFDSEDESKKEDSEDDCNYFFPCNKWFSKNEDDGQIIRELVPFDATGKFQRKNSLPAVTYVVHVYTGDLLGCGTNANVFLTLYGDKGDSGERELKKSETNMDKFERNQVDVFKIDAVSLGKLAKVKIRHDNSGLSSSWFLDKVVVEDTKENAKYLFPCERWLSKTEDDGSLSRELIAVDQVDYERRKSRSLERQKSLKRSKSIAGDNVDLEQMAEQTTYNISVKTGDISGAGTNANVYIVLFGEKGDSGKVELKASKSNKNKFERNQTDIFTTEAVDLGDMTKIRIGHDNKGGFAGWYLDNVSIDAPSIGKKWMFPAGRWLDKDKDDGKLEIDLYPSSDRQEVYQKYVPYEIVVYTSDLPGAGTESNVFIALYGLGGICTNDIFLNDTSKKRKECFNRASVDVFVRELVDVGEQIDKIRIGHDNKGFGAAWHLDKVEVRKLVDNKGLKKKSGSVTFTFLCNRWLAKGEDDGAIVRELVPSKIVEESVDKNGKISVSEQRVDAILEIHKYEVHVYTGDVKGAGTDANVFLIMFGENGDTGERQLLKSETNRNMFERKNDDMFLLEAADLGYIHKVVIRHDDKNIGSDWFLDRIEVIDTSEHNRKFIFNCERWLAKKRDDGKIKRTLYEKSYEGDRNSLHSSVGSLYGSRMIAGSSISVASLEAPQKSLLKRSDSADSVFKQQVNGKMKKSSSKVSLGGASTLGSLLESIPYTVRIWTGEKPESSTEANVFIVFIGTDGASPKIPLELIGKDSFKAGSVETFSVQSEDIGDMKKIELGHDGYLPKDSWYVNKVEVDVPTTGRKYFFPCQCWLGKDKEDGKTARIFSVDENKDVSYKPKILYQITFYTGDIKNAGTDSDIKMTLFGLQGQSSEIKLDKGEERFERGSVDIFRIDIEDVGTLTKLRIGHNGKGSRPHWFLDKVVFMNLITEKVVVFNCGQWFSKTEGDKKKVRELPAEMEGKKMVAETKYTISVKTGDIQGCGTDANVYMILFGENGSSDELKLKESSTNKDKFERGNTDIFSFSMLSLGKLTKLRIWHDNKNMRAGWFLSFVEVIDGSTNEKFLFPCERWLAKDEDDGSIIRELACATKSSNEKKKKSAMMEYEVTVFTSEKKNSGTSLNAMLILVDKNEKKSDELIIQNSAKNKVLRSGQTDIMRFVTKPLDRLKSIYICLVERKEASDTAKKWHLDKIVIKDVVADVSYLFNCNDWIKLSRVQLDCSGEEKSKAATIRESVPIQYEIRVYTADEKGAGTNANVFLTLFGENGDSGKRELKKKFKDLFERGNMDDFKIECLDLGKLTKLIIEHDNKGFKPGWMLDKVEVTNTKDNTDVVFPCEQWLDKKKGDKAIIRELYPS</sequence>
<feature type="domain" description="PLAT" evidence="3">
    <location>
        <begin position="2253"/>
        <end position="2375"/>
    </location>
</feature>
<dbReference type="CDD" id="cd01756">
    <property type="entry name" value="PLAT_repeat"/>
    <property type="match status" value="14"/>
</dbReference>
<feature type="domain" description="PLAT" evidence="3">
    <location>
        <begin position="268"/>
        <end position="385"/>
    </location>
</feature>
<gene>
    <name evidence="5 6" type="primary">LOC100214525</name>
</gene>
<dbReference type="RefSeq" id="XP_065655316.1">
    <property type="nucleotide sequence ID" value="XM_065799244.1"/>
</dbReference>
<feature type="domain" description="PLAT" evidence="3">
    <location>
        <begin position="1662"/>
        <end position="1781"/>
    </location>
</feature>
<feature type="domain" description="PLAT" evidence="3">
    <location>
        <begin position="397"/>
        <end position="511"/>
    </location>
</feature>
<feature type="domain" description="PLAT" evidence="3">
    <location>
        <begin position="657"/>
        <end position="772"/>
    </location>
</feature>
<accession>A0ABM4C199</accession>
<dbReference type="SMART" id="SM00308">
    <property type="entry name" value="LH2"/>
    <property type="match status" value="15"/>
</dbReference>
<dbReference type="Pfam" id="PF01477">
    <property type="entry name" value="PLAT"/>
    <property type="match status" value="17"/>
</dbReference>
<comment type="caution">
    <text evidence="1">Lacks conserved residue(s) required for the propagation of feature annotation.</text>
</comment>
<feature type="domain" description="PLAT" evidence="3">
    <location>
        <begin position="1503"/>
        <end position="1633"/>
    </location>
</feature>
<feature type="domain" description="PLAT" evidence="3">
    <location>
        <begin position="2387"/>
        <end position="2503"/>
    </location>
</feature>
<reference evidence="5 6" key="1">
    <citation type="submission" date="2025-05" db="UniProtKB">
        <authorList>
            <consortium name="RefSeq"/>
        </authorList>
    </citation>
    <scope>IDENTIFICATION</scope>
</reference>
<dbReference type="SUPFAM" id="SSF49723">
    <property type="entry name" value="Lipase/lipooxygenase domain (PLAT/LH2 domain)"/>
    <property type="match status" value="17"/>
</dbReference>
<feature type="domain" description="PLAT" evidence="3">
    <location>
        <begin position="1040"/>
        <end position="1156"/>
    </location>
</feature>
<dbReference type="PANTHER" id="PTHR45901">
    <property type="entry name" value="PROTEIN CBG12474"/>
    <property type="match status" value="1"/>
</dbReference>
<dbReference type="Gene3D" id="2.60.60.20">
    <property type="entry name" value="PLAT/LH2 domain"/>
    <property type="match status" value="4"/>
</dbReference>
<evidence type="ECO:0000313" key="5">
    <source>
        <dbReference type="RefSeq" id="XP_065655315.1"/>
    </source>
</evidence>
<feature type="domain" description="PLAT" evidence="3">
    <location>
        <begin position="524"/>
        <end position="644"/>
    </location>
</feature>
<feature type="domain" description="PLAT" evidence="3">
    <location>
        <begin position="2119"/>
        <end position="2237"/>
    </location>
</feature>
<name>A0ABM4C199_HYDVU</name>
<dbReference type="PROSITE" id="PS50095">
    <property type="entry name" value="PLAT"/>
    <property type="match status" value="17"/>
</dbReference>
<feature type="domain" description="PLAT" evidence="3">
    <location>
        <begin position="1213"/>
        <end position="1331"/>
    </location>
</feature>
<dbReference type="InterPro" id="IPR052970">
    <property type="entry name" value="Inner_ear_hair_cell_LOXHD"/>
</dbReference>
<dbReference type="PANTHER" id="PTHR45901:SF7">
    <property type="entry name" value="OXYGEN-REGULATED PROTEIN 1"/>
    <property type="match status" value="1"/>
</dbReference>
<feature type="compositionally biased region" description="Basic and acidic residues" evidence="2">
    <location>
        <begin position="1134"/>
        <end position="1146"/>
    </location>
</feature>
<feature type="compositionally biased region" description="Basic and acidic residues" evidence="2">
    <location>
        <begin position="1155"/>
        <end position="1167"/>
    </location>
</feature>
<feature type="domain" description="PLAT" evidence="3">
    <location>
        <begin position="1863"/>
        <end position="1979"/>
    </location>
</feature>
<dbReference type="InterPro" id="IPR036392">
    <property type="entry name" value="PLAT/LH2_dom_sf"/>
</dbReference>
<dbReference type="Proteomes" id="UP001652625">
    <property type="component" value="Chromosome 06"/>
</dbReference>
<evidence type="ECO:0000313" key="6">
    <source>
        <dbReference type="RefSeq" id="XP_065655316.1"/>
    </source>
</evidence>
<dbReference type="GeneID" id="100214525"/>
<feature type="domain" description="PLAT" evidence="3">
    <location>
        <begin position="132"/>
        <end position="256"/>
    </location>
</feature>
<evidence type="ECO:0000256" key="1">
    <source>
        <dbReference type="PROSITE-ProRule" id="PRU00152"/>
    </source>
</evidence>
<dbReference type="Gene3D" id="2.40.180.10">
    <property type="entry name" value="Catalase core domain"/>
    <property type="match status" value="13"/>
</dbReference>
<organism evidence="4 6">
    <name type="scientific">Hydra vulgaris</name>
    <name type="common">Hydra</name>
    <name type="synonym">Hydra attenuata</name>
    <dbReference type="NCBI Taxonomy" id="6087"/>
    <lineage>
        <taxon>Eukaryota</taxon>
        <taxon>Metazoa</taxon>
        <taxon>Cnidaria</taxon>
        <taxon>Hydrozoa</taxon>
        <taxon>Hydroidolina</taxon>
        <taxon>Anthoathecata</taxon>
        <taxon>Aplanulata</taxon>
        <taxon>Hydridae</taxon>
        <taxon>Hydra</taxon>
    </lineage>
</organism>
<feature type="domain" description="PLAT" evidence="3">
    <location>
        <begin position="784"/>
        <end position="901"/>
    </location>
</feature>
<feature type="domain" description="PLAT" evidence="3">
    <location>
        <begin position="1372"/>
        <end position="1490"/>
    </location>
</feature>